<dbReference type="Proteomes" id="UP001283341">
    <property type="component" value="Unassembled WGS sequence"/>
</dbReference>
<feature type="compositionally biased region" description="Low complexity" evidence="1">
    <location>
        <begin position="267"/>
        <end position="280"/>
    </location>
</feature>
<proteinExistence type="predicted"/>
<dbReference type="Pfam" id="PF10056">
    <property type="entry name" value="DUF2293"/>
    <property type="match status" value="1"/>
</dbReference>
<evidence type="ECO:0000313" key="3">
    <source>
        <dbReference type="EMBL" id="KAK3313732.1"/>
    </source>
</evidence>
<evidence type="ECO:0000313" key="4">
    <source>
        <dbReference type="Proteomes" id="UP001283341"/>
    </source>
</evidence>
<keyword evidence="4" id="KW-1185">Reference proteome</keyword>
<accession>A0AAE0HVL9</accession>
<protein>
    <recommendedName>
        <fullName evidence="2">DUF2293 domain-containing protein</fullName>
    </recommendedName>
</protein>
<evidence type="ECO:0000256" key="1">
    <source>
        <dbReference type="SAM" id="MobiDB-lite"/>
    </source>
</evidence>
<evidence type="ECO:0000259" key="2">
    <source>
        <dbReference type="Pfam" id="PF10056"/>
    </source>
</evidence>
<gene>
    <name evidence="3" type="ORF">B0H66DRAFT_606978</name>
</gene>
<sequence length="286" mass="32738">MASRDHIRNEPKVRFFDPMPKGYVFVPKGNVFVTKICRKKTHELRQTLYEVIDKHKKTLGLRCPAHVLAVVEAEDVASAERRAEAVRKRDGVVQGKFADEILRLYPKTPTEEIPKIVKHSLTKRSGRVGTTSRLDLDEKVRLAVRAHIRHSHTNYDELLKETKDREASRRQIWPKLHEIAKSWGEQKTRKPNKREPKSPHVSTPKRIKTDPLAKRATILPGTRQLTLSYRTRGSTRENAIDLDEEPELVDDEYDAFTKAGDVDGYSDDCSSWSVDSSGSDSDLDDF</sequence>
<feature type="region of interest" description="Disordered" evidence="1">
    <location>
        <begin position="259"/>
        <end position="286"/>
    </location>
</feature>
<dbReference type="AlphaFoldDB" id="A0AAE0HVL9"/>
<organism evidence="3 4">
    <name type="scientific">Apodospora peruviana</name>
    <dbReference type="NCBI Taxonomy" id="516989"/>
    <lineage>
        <taxon>Eukaryota</taxon>
        <taxon>Fungi</taxon>
        <taxon>Dikarya</taxon>
        <taxon>Ascomycota</taxon>
        <taxon>Pezizomycotina</taxon>
        <taxon>Sordariomycetes</taxon>
        <taxon>Sordariomycetidae</taxon>
        <taxon>Sordariales</taxon>
        <taxon>Lasiosphaeriaceae</taxon>
        <taxon>Apodospora</taxon>
    </lineage>
</organism>
<feature type="domain" description="DUF2293" evidence="2">
    <location>
        <begin position="101"/>
        <end position="184"/>
    </location>
</feature>
<dbReference type="InterPro" id="IPR018744">
    <property type="entry name" value="DUF2293"/>
</dbReference>
<dbReference type="PANTHER" id="PTHR38113:SF2">
    <property type="entry name" value="DUF2293 DOMAIN-CONTAINING PROTEIN"/>
    <property type="match status" value="1"/>
</dbReference>
<comment type="caution">
    <text evidence="3">The sequence shown here is derived from an EMBL/GenBank/DDBJ whole genome shotgun (WGS) entry which is preliminary data.</text>
</comment>
<dbReference type="EMBL" id="JAUEDM010000007">
    <property type="protein sequence ID" value="KAK3313732.1"/>
    <property type="molecule type" value="Genomic_DNA"/>
</dbReference>
<feature type="compositionally biased region" description="Basic and acidic residues" evidence="1">
    <location>
        <begin position="180"/>
        <end position="198"/>
    </location>
</feature>
<reference evidence="3" key="2">
    <citation type="submission" date="2023-06" db="EMBL/GenBank/DDBJ databases">
        <authorList>
            <consortium name="Lawrence Berkeley National Laboratory"/>
            <person name="Haridas S."/>
            <person name="Hensen N."/>
            <person name="Bonometti L."/>
            <person name="Westerberg I."/>
            <person name="Brannstrom I.O."/>
            <person name="Guillou S."/>
            <person name="Cros-Aarteil S."/>
            <person name="Calhoun S."/>
            <person name="Kuo A."/>
            <person name="Mondo S."/>
            <person name="Pangilinan J."/>
            <person name="Riley R."/>
            <person name="Labutti K."/>
            <person name="Andreopoulos B."/>
            <person name="Lipzen A."/>
            <person name="Chen C."/>
            <person name="Yanf M."/>
            <person name="Daum C."/>
            <person name="Ng V."/>
            <person name="Clum A."/>
            <person name="Steindorff A."/>
            <person name="Ohm R."/>
            <person name="Martin F."/>
            <person name="Silar P."/>
            <person name="Natvig D."/>
            <person name="Lalanne C."/>
            <person name="Gautier V."/>
            <person name="Ament-Velasquez S.L."/>
            <person name="Kruys A."/>
            <person name="Hutchinson M.I."/>
            <person name="Powell A.J."/>
            <person name="Barry K."/>
            <person name="Miller A.N."/>
            <person name="Grigoriev I.V."/>
            <person name="Debuchy R."/>
            <person name="Gladieux P."/>
            <person name="Thoren M.H."/>
            <person name="Johannesson H."/>
        </authorList>
    </citation>
    <scope>NUCLEOTIDE SEQUENCE</scope>
    <source>
        <strain evidence="3">CBS 118394</strain>
    </source>
</reference>
<name>A0AAE0HVL9_9PEZI</name>
<reference evidence="3" key="1">
    <citation type="journal article" date="2023" name="Mol. Phylogenet. Evol.">
        <title>Genome-scale phylogeny and comparative genomics of the fungal order Sordariales.</title>
        <authorList>
            <person name="Hensen N."/>
            <person name="Bonometti L."/>
            <person name="Westerberg I."/>
            <person name="Brannstrom I.O."/>
            <person name="Guillou S."/>
            <person name="Cros-Aarteil S."/>
            <person name="Calhoun S."/>
            <person name="Haridas S."/>
            <person name="Kuo A."/>
            <person name="Mondo S."/>
            <person name="Pangilinan J."/>
            <person name="Riley R."/>
            <person name="LaButti K."/>
            <person name="Andreopoulos B."/>
            <person name="Lipzen A."/>
            <person name="Chen C."/>
            <person name="Yan M."/>
            <person name="Daum C."/>
            <person name="Ng V."/>
            <person name="Clum A."/>
            <person name="Steindorff A."/>
            <person name="Ohm R.A."/>
            <person name="Martin F."/>
            <person name="Silar P."/>
            <person name="Natvig D.O."/>
            <person name="Lalanne C."/>
            <person name="Gautier V."/>
            <person name="Ament-Velasquez S.L."/>
            <person name="Kruys A."/>
            <person name="Hutchinson M.I."/>
            <person name="Powell A.J."/>
            <person name="Barry K."/>
            <person name="Miller A.N."/>
            <person name="Grigoriev I.V."/>
            <person name="Debuchy R."/>
            <person name="Gladieux P."/>
            <person name="Hiltunen Thoren M."/>
            <person name="Johannesson H."/>
        </authorList>
    </citation>
    <scope>NUCLEOTIDE SEQUENCE</scope>
    <source>
        <strain evidence="3">CBS 118394</strain>
    </source>
</reference>
<dbReference type="PANTHER" id="PTHR38113">
    <property type="match status" value="1"/>
</dbReference>
<feature type="region of interest" description="Disordered" evidence="1">
    <location>
        <begin position="180"/>
        <end position="211"/>
    </location>
</feature>